<dbReference type="EMBL" id="CM047592">
    <property type="protein sequence ID" value="KAI9917469.1"/>
    <property type="molecule type" value="Genomic_DNA"/>
</dbReference>
<accession>A0ACC0WF82</accession>
<name>A0ACC0WF82_9STRA</name>
<protein>
    <submittedName>
        <fullName evidence="1">Uncharacterized protein</fullName>
    </submittedName>
</protein>
<proteinExistence type="predicted"/>
<sequence length="74" mass="8450">MQKPTFTHAVLTGDYRPAKFEKVVNMLEDYDISDRFSLCKSPIIKAMAVLEAEDSPASKIYEQFALLLTKLMHL</sequence>
<comment type="caution">
    <text evidence="1">The sequence shown here is derived from an EMBL/GenBank/DDBJ whole genome shotgun (WGS) entry which is preliminary data.</text>
</comment>
<gene>
    <name evidence="1" type="ORF">PsorP6_012313</name>
</gene>
<evidence type="ECO:0000313" key="1">
    <source>
        <dbReference type="EMBL" id="KAI9917469.1"/>
    </source>
</evidence>
<reference evidence="1 2" key="1">
    <citation type="journal article" date="2022" name="bioRxiv">
        <title>The genome of the oomycete Peronosclerospora sorghi, a cosmopolitan pathogen of maize and sorghum, is inflated with dispersed pseudogenes.</title>
        <authorList>
            <person name="Fletcher K."/>
            <person name="Martin F."/>
            <person name="Isakeit T."/>
            <person name="Cavanaugh K."/>
            <person name="Magill C."/>
            <person name="Michelmore R."/>
        </authorList>
    </citation>
    <scope>NUCLEOTIDE SEQUENCE [LARGE SCALE GENOMIC DNA]</scope>
    <source>
        <strain evidence="1">P6</strain>
    </source>
</reference>
<organism evidence="1 2">
    <name type="scientific">Peronosclerospora sorghi</name>
    <dbReference type="NCBI Taxonomy" id="230839"/>
    <lineage>
        <taxon>Eukaryota</taxon>
        <taxon>Sar</taxon>
        <taxon>Stramenopiles</taxon>
        <taxon>Oomycota</taxon>
        <taxon>Peronosporomycetes</taxon>
        <taxon>Peronosporales</taxon>
        <taxon>Peronosporaceae</taxon>
        <taxon>Peronosclerospora</taxon>
    </lineage>
</organism>
<keyword evidence="2" id="KW-1185">Reference proteome</keyword>
<dbReference type="Proteomes" id="UP001163321">
    <property type="component" value="Chromosome 13"/>
</dbReference>
<evidence type="ECO:0000313" key="2">
    <source>
        <dbReference type="Proteomes" id="UP001163321"/>
    </source>
</evidence>